<comment type="similarity">
    <text evidence="1">Belongs to the sigma-70 factor family. ECF subfamily.</text>
</comment>
<dbReference type="Pfam" id="PF08281">
    <property type="entry name" value="Sigma70_r4_2"/>
    <property type="match status" value="1"/>
</dbReference>
<keyword evidence="2" id="KW-0805">Transcription regulation</keyword>
<dbReference type="InterPro" id="IPR013249">
    <property type="entry name" value="RNA_pol_sigma70_r4_t2"/>
</dbReference>
<evidence type="ECO:0000259" key="6">
    <source>
        <dbReference type="Pfam" id="PF08281"/>
    </source>
</evidence>
<evidence type="ECO:0000256" key="3">
    <source>
        <dbReference type="ARBA" id="ARBA00023082"/>
    </source>
</evidence>
<dbReference type="GO" id="GO:0003677">
    <property type="term" value="F:DNA binding"/>
    <property type="evidence" value="ECO:0007669"/>
    <property type="project" value="InterPro"/>
</dbReference>
<comment type="caution">
    <text evidence="7">The sequence shown here is derived from an EMBL/GenBank/DDBJ whole genome shotgun (WGS) entry which is preliminary data.</text>
</comment>
<keyword evidence="3" id="KW-0731">Sigma factor</keyword>
<accession>A0A7V4UE56</accession>
<dbReference type="GO" id="GO:0006352">
    <property type="term" value="P:DNA-templated transcription initiation"/>
    <property type="evidence" value="ECO:0007669"/>
    <property type="project" value="InterPro"/>
</dbReference>
<dbReference type="EMBL" id="DRQG01000095">
    <property type="protein sequence ID" value="HGY56062.1"/>
    <property type="molecule type" value="Genomic_DNA"/>
</dbReference>
<dbReference type="InterPro" id="IPR013325">
    <property type="entry name" value="RNA_pol_sigma_r2"/>
</dbReference>
<dbReference type="Gene3D" id="1.10.10.10">
    <property type="entry name" value="Winged helix-like DNA-binding domain superfamily/Winged helix DNA-binding domain"/>
    <property type="match status" value="1"/>
</dbReference>
<dbReference type="NCBIfam" id="TIGR02937">
    <property type="entry name" value="sigma70-ECF"/>
    <property type="match status" value="1"/>
</dbReference>
<keyword evidence="4" id="KW-0804">Transcription</keyword>
<dbReference type="InterPro" id="IPR036388">
    <property type="entry name" value="WH-like_DNA-bd_sf"/>
</dbReference>
<dbReference type="InterPro" id="IPR039425">
    <property type="entry name" value="RNA_pol_sigma-70-like"/>
</dbReference>
<dbReference type="PANTHER" id="PTHR43133">
    <property type="entry name" value="RNA POLYMERASE ECF-TYPE SIGMA FACTO"/>
    <property type="match status" value="1"/>
</dbReference>
<dbReference type="InterPro" id="IPR007627">
    <property type="entry name" value="RNA_pol_sigma70_r2"/>
</dbReference>
<feature type="domain" description="RNA polymerase sigma-70 region 2" evidence="5">
    <location>
        <begin position="21"/>
        <end position="87"/>
    </location>
</feature>
<gene>
    <name evidence="7" type="ORF">ENK44_10185</name>
</gene>
<evidence type="ECO:0000259" key="5">
    <source>
        <dbReference type="Pfam" id="PF04542"/>
    </source>
</evidence>
<dbReference type="Pfam" id="PF04542">
    <property type="entry name" value="Sigma70_r2"/>
    <property type="match status" value="1"/>
</dbReference>
<dbReference type="GO" id="GO:0016987">
    <property type="term" value="F:sigma factor activity"/>
    <property type="evidence" value="ECO:0007669"/>
    <property type="project" value="UniProtKB-KW"/>
</dbReference>
<feature type="domain" description="RNA polymerase sigma factor 70 region 4 type 2" evidence="6">
    <location>
        <begin position="126"/>
        <end position="177"/>
    </location>
</feature>
<dbReference type="AlphaFoldDB" id="A0A7V4UE56"/>
<dbReference type="Gene3D" id="1.10.1740.10">
    <property type="match status" value="1"/>
</dbReference>
<dbReference type="Proteomes" id="UP000885779">
    <property type="component" value="Unassembled WGS sequence"/>
</dbReference>
<proteinExistence type="inferred from homology"/>
<sequence>MDEAKLIERAKQGDKEALTRLVNRYSERIYNLALRILRNREDAEDVLQETFLAVVEKLHTFDGRSSFFTWIYRIATNASLMRLRKKKLIFQDLVDNDDFQETVESRVFIDWSQDPSLGVFDEEVKRKIDEAVNKLSDIYRSVFILRDIEGLSIKETSEILGITEENVKIRLRRARQYLRDHLSDYFEERMAENDG</sequence>
<dbReference type="SUPFAM" id="SSF88659">
    <property type="entry name" value="Sigma3 and sigma4 domains of RNA polymerase sigma factors"/>
    <property type="match status" value="1"/>
</dbReference>
<evidence type="ECO:0000313" key="7">
    <source>
        <dbReference type="EMBL" id="HGY56062.1"/>
    </source>
</evidence>
<dbReference type="CDD" id="cd06171">
    <property type="entry name" value="Sigma70_r4"/>
    <property type="match status" value="1"/>
</dbReference>
<reference evidence="7" key="1">
    <citation type="journal article" date="2020" name="mSystems">
        <title>Genome- and Community-Level Interaction Insights into Carbon Utilization and Element Cycling Functions of Hydrothermarchaeota in Hydrothermal Sediment.</title>
        <authorList>
            <person name="Zhou Z."/>
            <person name="Liu Y."/>
            <person name="Xu W."/>
            <person name="Pan J."/>
            <person name="Luo Z.H."/>
            <person name="Li M."/>
        </authorList>
    </citation>
    <scope>NUCLEOTIDE SEQUENCE [LARGE SCALE GENOMIC DNA]</scope>
    <source>
        <strain evidence="7">HyVt-577</strain>
    </source>
</reference>
<name>A0A7V4UE56_CALAY</name>
<organism evidence="7">
    <name type="scientific">Caldithrix abyssi</name>
    <dbReference type="NCBI Taxonomy" id="187145"/>
    <lineage>
        <taxon>Bacteria</taxon>
        <taxon>Pseudomonadati</taxon>
        <taxon>Calditrichota</taxon>
        <taxon>Calditrichia</taxon>
        <taxon>Calditrichales</taxon>
        <taxon>Calditrichaceae</taxon>
        <taxon>Caldithrix</taxon>
    </lineage>
</organism>
<dbReference type="InterPro" id="IPR014284">
    <property type="entry name" value="RNA_pol_sigma-70_dom"/>
</dbReference>
<protein>
    <submittedName>
        <fullName evidence="7">Sigma-70 family RNA polymerase sigma factor</fullName>
    </submittedName>
</protein>
<dbReference type="InterPro" id="IPR013324">
    <property type="entry name" value="RNA_pol_sigma_r3/r4-like"/>
</dbReference>
<dbReference type="PANTHER" id="PTHR43133:SF51">
    <property type="entry name" value="RNA POLYMERASE SIGMA FACTOR"/>
    <property type="match status" value="1"/>
</dbReference>
<evidence type="ECO:0000256" key="2">
    <source>
        <dbReference type="ARBA" id="ARBA00023015"/>
    </source>
</evidence>
<evidence type="ECO:0000256" key="1">
    <source>
        <dbReference type="ARBA" id="ARBA00010641"/>
    </source>
</evidence>
<evidence type="ECO:0000256" key="4">
    <source>
        <dbReference type="ARBA" id="ARBA00023163"/>
    </source>
</evidence>
<dbReference type="SUPFAM" id="SSF88946">
    <property type="entry name" value="Sigma2 domain of RNA polymerase sigma factors"/>
    <property type="match status" value="1"/>
</dbReference>